<dbReference type="Pfam" id="PF06985">
    <property type="entry name" value="HET"/>
    <property type="match status" value="1"/>
</dbReference>
<dbReference type="EMBL" id="WJXW01000005">
    <property type="protein sequence ID" value="KAF9736360.1"/>
    <property type="molecule type" value="Genomic_DNA"/>
</dbReference>
<dbReference type="InterPro" id="IPR010730">
    <property type="entry name" value="HET"/>
</dbReference>
<dbReference type="AlphaFoldDB" id="A0A9P6KRP6"/>
<evidence type="ECO:0000313" key="3">
    <source>
        <dbReference type="Proteomes" id="UP000756921"/>
    </source>
</evidence>
<accession>A0A9P6KRP6</accession>
<organism evidence="2 3">
    <name type="scientific">Paraphaeosphaeria minitans</name>
    <dbReference type="NCBI Taxonomy" id="565426"/>
    <lineage>
        <taxon>Eukaryota</taxon>
        <taxon>Fungi</taxon>
        <taxon>Dikarya</taxon>
        <taxon>Ascomycota</taxon>
        <taxon>Pezizomycotina</taxon>
        <taxon>Dothideomycetes</taxon>
        <taxon>Pleosporomycetidae</taxon>
        <taxon>Pleosporales</taxon>
        <taxon>Massarineae</taxon>
        <taxon>Didymosphaeriaceae</taxon>
        <taxon>Paraphaeosphaeria</taxon>
    </lineage>
</organism>
<proteinExistence type="predicted"/>
<protein>
    <recommendedName>
        <fullName evidence="1">Heterokaryon incompatibility domain-containing protein</fullName>
    </recommendedName>
</protein>
<feature type="domain" description="Heterokaryon incompatibility" evidence="1">
    <location>
        <begin position="61"/>
        <end position="212"/>
    </location>
</feature>
<dbReference type="Proteomes" id="UP000756921">
    <property type="component" value="Unassembled WGS sequence"/>
</dbReference>
<dbReference type="PANTHER" id="PTHR24148:SF73">
    <property type="entry name" value="HET DOMAIN PROTEIN (AFU_ORTHOLOGUE AFUA_8G01020)"/>
    <property type="match status" value="1"/>
</dbReference>
<gene>
    <name evidence="2" type="ORF">PMIN01_06276</name>
</gene>
<evidence type="ECO:0000259" key="1">
    <source>
        <dbReference type="Pfam" id="PF06985"/>
    </source>
</evidence>
<comment type="caution">
    <text evidence="2">The sequence shown here is derived from an EMBL/GenBank/DDBJ whole genome shotgun (WGS) entry which is preliminary data.</text>
</comment>
<evidence type="ECO:0000313" key="2">
    <source>
        <dbReference type="EMBL" id="KAF9736360.1"/>
    </source>
</evidence>
<dbReference type="InterPro" id="IPR052895">
    <property type="entry name" value="HetReg/Transcr_Mod"/>
</dbReference>
<sequence>MRRWEWPYRYSYTFAGKLHQNLYSPFRPPSSFRVLELQPGHSSSPVRCNLLNAALDNAPNYEALSYCWGDPKDTRTVTCNGRKFPVTKNLHEALVRLRRRSGKRTLWVDALCINQRDYAERNQQLRLMGRIYRKADRVVAWVGGESDVAGIAKGVIERLRALEVRFGGVVILGPDAQHLGELGLPEELSPAWSALRYFFQRAWFQRVWVIQEAANATQLDVTCGQVHLPWDDLVCTARCVAESPMLSGSNTAQVCQHIGFIDECRRASQHGTGGQLSLFNLLYPSQRCGATDLRDKIFGLYLLVKIRLLYQRRTTRRHCAGEARAPPTRSLNLPSWVPDWHSHDKSTPLAPPSEPSAYCVNYEVSQDLTKLTLKGDIFDEIVSLSDIILPFGYTLDGSHINLLVQQWPNASVVLEPTRETIRVLDILPRRAALGDFDIASLPSASYTKGWLKSERNQLRRVFYGRRVYRSAGGRLGLASSHAIPGDKIVAFRGGSIPFVIRRNENAYSLIGECFLANPDGGSVV</sequence>
<name>A0A9P6KRP6_9PLEO</name>
<reference evidence="2" key="1">
    <citation type="journal article" date="2020" name="Mol. Plant Microbe Interact.">
        <title>Genome Sequence of the Biocontrol Agent Coniothyrium minitans strain Conio (IMI 134523).</title>
        <authorList>
            <person name="Patel D."/>
            <person name="Shittu T.A."/>
            <person name="Baroncelli R."/>
            <person name="Muthumeenakshi S."/>
            <person name="Osborne T.H."/>
            <person name="Janganan T.K."/>
            <person name="Sreenivasaprasad S."/>
        </authorList>
    </citation>
    <scope>NUCLEOTIDE SEQUENCE</scope>
    <source>
        <strain evidence="2">Conio</strain>
    </source>
</reference>
<dbReference type="OrthoDB" id="2157530at2759"/>
<dbReference type="PANTHER" id="PTHR24148">
    <property type="entry name" value="ANKYRIN REPEAT DOMAIN-CONTAINING PROTEIN 39 HOMOLOG-RELATED"/>
    <property type="match status" value="1"/>
</dbReference>
<dbReference type="Pfam" id="PF26639">
    <property type="entry name" value="Het-6_barrel"/>
    <property type="match status" value="1"/>
</dbReference>
<keyword evidence="3" id="KW-1185">Reference proteome</keyword>